<feature type="compositionally biased region" description="Basic and acidic residues" evidence="1">
    <location>
        <begin position="1"/>
        <end position="22"/>
    </location>
</feature>
<comment type="caution">
    <text evidence="3">The sequence shown here is derived from an EMBL/GenBank/DDBJ whole genome shotgun (WGS) entry which is preliminary data.</text>
</comment>
<evidence type="ECO:0000313" key="3">
    <source>
        <dbReference type="EMBL" id="MFC5023012.1"/>
    </source>
</evidence>
<feature type="compositionally biased region" description="Gly residues" evidence="1">
    <location>
        <begin position="134"/>
        <end position="146"/>
    </location>
</feature>
<protein>
    <recommendedName>
        <fullName evidence="5">DUF4232 domain-containing protein</fullName>
    </recommendedName>
</protein>
<keyword evidence="2" id="KW-1133">Transmembrane helix</keyword>
<organism evidence="3 4">
    <name type="scientific">Streptomyces coeruleoprunus</name>
    <dbReference type="NCBI Taxonomy" id="285563"/>
    <lineage>
        <taxon>Bacteria</taxon>
        <taxon>Bacillati</taxon>
        <taxon>Actinomycetota</taxon>
        <taxon>Actinomycetes</taxon>
        <taxon>Kitasatosporales</taxon>
        <taxon>Streptomycetaceae</taxon>
        <taxon>Streptomyces</taxon>
    </lineage>
</organism>
<accession>A0ABV9XCI7</accession>
<feature type="compositionally biased region" description="Basic and acidic residues" evidence="1">
    <location>
        <begin position="159"/>
        <end position="173"/>
    </location>
</feature>
<dbReference type="EMBL" id="JBHSJD010000007">
    <property type="protein sequence ID" value="MFC5023012.1"/>
    <property type="molecule type" value="Genomic_DNA"/>
</dbReference>
<keyword evidence="2" id="KW-0812">Transmembrane</keyword>
<feature type="region of interest" description="Disordered" evidence="1">
    <location>
        <begin position="1"/>
        <end position="53"/>
    </location>
</feature>
<feature type="compositionally biased region" description="Polar residues" evidence="1">
    <location>
        <begin position="349"/>
        <end position="360"/>
    </location>
</feature>
<keyword evidence="2" id="KW-0472">Membrane</keyword>
<reference evidence="4" key="1">
    <citation type="journal article" date="2019" name="Int. J. Syst. Evol. Microbiol.">
        <title>The Global Catalogue of Microorganisms (GCM) 10K type strain sequencing project: providing services to taxonomists for standard genome sequencing and annotation.</title>
        <authorList>
            <consortium name="The Broad Institute Genomics Platform"/>
            <consortium name="The Broad Institute Genome Sequencing Center for Infectious Disease"/>
            <person name="Wu L."/>
            <person name="Ma J."/>
        </authorList>
    </citation>
    <scope>NUCLEOTIDE SEQUENCE [LARGE SCALE GENOMIC DNA]</scope>
    <source>
        <strain evidence="4">CGMCC 4.1648</strain>
    </source>
</reference>
<proteinExistence type="predicted"/>
<sequence length="385" mass="38056">MNKGHDGHDAHREHDDPGKDPALDTTEGTGTFSPAGGHGDGAGADGPDIDGPDIDELALRRMLQGAVADLRPSTGALEHLHRAVPARRARKRQALVGVAAAALLFGTGVPAFVHVAGSEGPSDRPVNAGHGEQVQGGTGDDTGGSAGEQVAGSPSGELGTDKGDKDQKDKPRDAAGGATDGTVGGTADPATSAPATMPVCEPGQLGVISAEAGRPDGDGKVYGTFRIANVSSTDCAIDGPGRIDFRTGGAADSSRIGVVAHSAGDPAGGLPDPGQAVDRLALKPSTAYEVKFAWVPKDTCPVNGGGGSSPDPSPTPTATPSQGGTTEGGTDTGTATEPQLATEEGVQEGSVTVTHTTQPGAPSAEATIPNACAGTIYTTGLLPAE</sequence>
<keyword evidence="4" id="KW-1185">Reference proteome</keyword>
<evidence type="ECO:0000256" key="2">
    <source>
        <dbReference type="SAM" id="Phobius"/>
    </source>
</evidence>
<dbReference type="Proteomes" id="UP001595829">
    <property type="component" value="Unassembled WGS sequence"/>
</dbReference>
<evidence type="ECO:0000256" key="1">
    <source>
        <dbReference type="SAM" id="MobiDB-lite"/>
    </source>
</evidence>
<feature type="region of interest" description="Disordered" evidence="1">
    <location>
        <begin position="116"/>
        <end position="198"/>
    </location>
</feature>
<feature type="region of interest" description="Disordered" evidence="1">
    <location>
        <begin position="301"/>
        <end position="367"/>
    </location>
</feature>
<evidence type="ECO:0008006" key="5">
    <source>
        <dbReference type="Google" id="ProtNLM"/>
    </source>
</evidence>
<evidence type="ECO:0000313" key="4">
    <source>
        <dbReference type="Proteomes" id="UP001595829"/>
    </source>
</evidence>
<dbReference type="RefSeq" id="WP_345690326.1">
    <property type="nucleotide sequence ID" value="NZ_BAABIT010000001.1"/>
</dbReference>
<gene>
    <name evidence="3" type="ORF">ACFPM3_12805</name>
</gene>
<feature type="transmembrane region" description="Helical" evidence="2">
    <location>
        <begin position="94"/>
        <end position="117"/>
    </location>
</feature>
<name>A0ABV9XCI7_9ACTN</name>